<keyword evidence="6 15" id="KW-0479">Metal-binding</keyword>
<dbReference type="GO" id="GO:0005576">
    <property type="term" value="C:extracellular region"/>
    <property type="evidence" value="ECO:0007669"/>
    <property type="project" value="UniProtKB-SubCell"/>
</dbReference>
<comment type="cofactor">
    <cofactor evidence="15 18">
        <name>heme b</name>
        <dbReference type="ChEBI" id="CHEBI:60344"/>
    </cofactor>
    <text evidence="15 18">Binds 1 heme b (iron(II)-protoporphyrin IX) group per subunit.</text>
</comment>
<comment type="function">
    <text evidence="18">Removal of H(2)O(2), oxidation of toxic reductants, biosynthesis and degradation of lignin, suberization, auxin catabolism, response to environmental stresses such as wounding, pathogen attack and oxidative stress.</text>
</comment>
<feature type="disulfide bond" evidence="17">
    <location>
        <begin position="133"/>
        <end position="358"/>
    </location>
</feature>
<dbReference type="Gene3D" id="1.10.520.10">
    <property type="match status" value="1"/>
</dbReference>
<dbReference type="ExpressionAtlas" id="A0A1D6EB02">
    <property type="expression patterns" value="baseline and differential"/>
</dbReference>
<dbReference type="PANTHER" id="PTHR31388">
    <property type="entry name" value="PEROXIDASE 72-RELATED"/>
    <property type="match status" value="1"/>
</dbReference>
<sequence>MARQQWSSGGLAVAVLAVLSSVLICSGHPVPGGLPLLPHFYGHACPQMEAIVGSLVAKAHAEDPRMAASLLRMHFHDCFVQGCDASVLLDADGSGRFVTEKRSNPNKDSLRGFEVIDEIKAALEHACPHTVSCADIVAVAARDSVVLRRLYIYIIVTPIVDGLGRRSSCMQTGGPGWEVPLGRRDSLTASLSGSNNLIPAPNDSLPTIIGKFANQGLDIVDLVALSGGHTIGDSRCVSFRQRLYGQNNNGQVDRTLNPAYAAELRGRCPRSGGDQNLFALDLVTQFRFDNQYYHNILAMNGLLSSDEILLTQSRETMDLVHRYAADQGLFFDHFAKSMVKMGNISPLTGSAGEIRHNCRRVNHF</sequence>
<comment type="catalytic activity">
    <reaction evidence="1 18">
        <text>2 a phenolic donor + H2O2 = 2 a phenolic radical donor + 2 H2O</text>
        <dbReference type="Rhea" id="RHEA:56136"/>
        <dbReference type="ChEBI" id="CHEBI:15377"/>
        <dbReference type="ChEBI" id="CHEBI:16240"/>
        <dbReference type="ChEBI" id="CHEBI:139520"/>
        <dbReference type="ChEBI" id="CHEBI:139521"/>
        <dbReference type="EC" id="1.11.1.7"/>
    </reaction>
</comment>
<dbReference type="PROSITE" id="PS50873">
    <property type="entry name" value="PEROXIDASE_4"/>
    <property type="match status" value="1"/>
</dbReference>
<dbReference type="Gene3D" id="1.10.420.10">
    <property type="entry name" value="Peroxidase, domain 2"/>
    <property type="match status" value="1"/>
</dbReference>
<dbReference type="STRING" id="4577.A0A1D6EB02"/>
<evidence type="ECO:0000256" key="16">
    <source>
        <dbReference type="PIRSR" id="PIRSR600823-4"/>
    </source>
</evidence>
<reference evidence="20" key="1">
    <citation type="submission" date="2015-12" db="EMBL/GenBank/DDBJ databases">
        <title>Update maize B73 reference genome by single molecule sequencing technologies.</title>
        <authorList>
            <consortium name="Maize Genome Sequencing Project"/>
            <person name="Ware D."/>
        </authorList>
    </citation>
    <scope>NUCLEOTIDE SEQUENCE [LARGE SCALE GENOMIC DNA]</scope>
    <source>
        <tissue evidence="20">Seedling</tissue>
    </source>
</reference>
<dbReference type="GO" id="GO:0140825">
    <property type="term" value="F:lactoperoxidase activity"/>
    <property type="evidence" value="ECO:0007669"/>
    <property type="project" value="UniProtKB-EC"/>
</dbReference>
<evidence type="ECO:0000256" key="2">
    <source>
        <dbReference type="ARBA" id="ARBA00004613"/>
    </source>
</evidence>
<feature type="binding site" evidence="15">
    <location>
        <position position="84"/>
    </location>
    <ligand>
        <name>Ca(2+)</name>
        <dbReference type="ChEBI" id="CHEBI:29108"/>
        <label>1</label>
    </ligand>
</feature>
<feature type="binding site" description="axial binding residue" evidence="15">
    <location>
        <position position="229"/>
    </location>
    <ligand>
        <name>heme b</name>
        <dbReference type="ChEBI" id="CHEBI:60344"/>
    </ligand>
    <ligandPart>
        <name>Fe</name>
        <dbReference type="ChEBI" id="CHEBI:18248"/>
    </ligandPart>
</feature>
<dbReference type="PRINTS" id="PR00458">
    <property type="entry name" value="PEROXIDASE"/>
</dbReference>
<dbReference type="PROSITE" id="PS00436">
    <property type="entry name" value="PEROXIDASE_2"/>
    <property type="match status" value="1"/>
</dbReference>
<evidence type="ECO:0000256" key="15">
    <source>
        <dbReference type="PIRSR" id="PIRSR600823-3"/>
    </source>
</evidence>
<evidence type="ECO:0000259" key="19">
    <source>
        <dbReference type="PROSITE" id="PS50873"/>
    </source>
</evidence>
<feature type="disulfide bond" evidence="17">
    <location>
        <begin position="236"/>
        <end position="268"/>
    </location>
</feature>
<dbReference type="InParanoid" id="A0A1D6EB02"/>
<keyword evidence="7 15" id="KW-0106">Calcium</keyword>
<gene>
    <name evidence="20" type="ORF">ZEAMMB73_Zm00001d003707</name>
</gene>
<dbReference type="PROSITE" id="PS00435">
    <property type="entry name" value="PEROXIDASE_1"/>
    <property type="match status" value="1"/>
</dbReference>
<evidence type="ECO:0000256" key="13">
    <source>
        <dbReference type="PIRSR" id="PIRSR600823-1"/>
    </source>
</evidence>
<evidence type="ECO:0000256" key="8">
    <source>
        <dbReference type="ARBA" id="ARBA00023002"/>
    </source>
</evidence>
<accession>A0A1D6EB02</accession>
<feature type="disulfide bond" evidence="17">
    <location>
        <begin position="78"/>
        <end position="83"/>
    </location>
</feature>
<feature type="binding site" evidence="15">
    <location>
        <position position="284"/>
    </location>
    <ligand>
        <name>Ca(2+)</name>
        <dbReference type="ChEBI" id="CHEBI:29108"/>
        <label>2</label>
    </ligand>
</feature>
<comment type="similarity">
    <text evidence="18">Belongs to the peroxidase family. Classical plant (class III) peroxidase subfamily.</text>
</comment>
<dbReference type="InterPro" id="IPR019793">
    <property type="entry name" value="Peroxidases_heam-ligand_BS"/>
</dbReference>
<evidence type="ECO:0000256" key="11">
    <source>
        <dbReference type="ARBA" id="ARBA00023283"/>
    </source>
</evidence>
<dbReference type="FunCoup" id="A0A1D6EB02">
    <property type="interactions" value="173"/>
</dbReference>
<feature type="active site" description="Proton acceptor" evidence="13">
    <location>
        <position position="76"/>
    </location>
</feature>
<feature type="chain" id="PRO_5011125318" description="Peroxidase" evidence="18">
    <location>
        <begin position="28"/>
        <end position="364"/>
    </location>
</feature>
<dbReference type="OMA" id="MARRQCS"/>
<dbReference type="InterPro" id="IPR033905">
    <property type="entry name" value="Secretory_peroxidase"/>
</dbReference>
<evidence type="ECO:0000256" key="14">
    <source>
        <dbReference type="PIRSR" id="PIRSR600823-2"/>
    </source>
</evidence>
<feature type="binding site" evidence="15">
    <location>
        <position position="80"/>
    </location>
    <ligand>
        <name>Ca(2+)</name>
        <dbReference type="ChEBI" id="CHEBI:29108"/>
        <label>1</label>
    </ligand>
</feature>
<proteinExistence type="inferred from homology"/>
<organism evidence="20">
    <name type="scientific">Zea mays</name>
    <name type="common">Maize</name>
    <dbReference type="NCBI Taxonomy" id="4577"/>
    <lineage>
        <taxon>Eukaryota</taxon>
        <taxon>Viridiplantae</taxon>
        <taxon>Streptophyta</taxon>
        <taxon>Embryophyta</taxon>
        <taxon>Tracheophyta</taxon>
        <taxon>Spermatophyta</taxon>
        <taxon>Magnoliopsida</taxon>
        <taxon>Liliopsida</taxon>
        <taxon>Poales</taxon>
        <taxon>Poaceae</taxon>
        <taxon>PACMAD clade</taxon>
        <taxon>Panicoideae</taxon>
        <taxon>Andropogonodae</taxon>
        <taxon>Andropogoneae</taxon>
        <taxon>Tripsacinae</taxon>
        <taxon>Zea</taxon>
    </lineage>
</organism>
<keyword evidence="9 15" id="KW-0408">Iron</keyword>
<dbReference type="IntAct" id="A0A1D6EB02">
    <property type="interactions" value="1"/>
</dbReference>
<feature type="binding site" evidence="15">
    <location>
        <position position="230"/>
    </location>
    <ligand>
        <name>Ca(2+)</name>
        <dbReference type="ChEBI" id="CHEBI:29108"/>
        <label>2</label>
    </ligand>
</feature>
<feature type="binding site" evidence="15">
    <location>
        <position position="281"/>
    </location>
    <ligand>
        <name>Ca(2+)</name>
        <dbReference type="ChEBI" id="CHEBI:29108"/>
        <label>2</label>
    </ligand>
</feature>
<feature type="binding site" evidence="14">
    <location>
        <position position="199"/>
    </location>
    <ligand>
        <name>substrate</name>
    </ligand>
</feature>
<comment type="cofactor">
    <cofactor evidence="15 18">
        <name>Ca(2+)</name>
        <dbReference type="ChEBI" id="CHEBI:29108"/>
    </cofactor>
    <text evidence="15 18">Binds 2 calcium ions per subunit.</text>
</comment>
<evidence type="ECO:0000256" key="18">
    <source>
        <dbReference type="RuleBase" id="RU362060"/>
    </source>
</evidence>
<evidence type="ECO:0000256" key="3">
    <source>
        <dbReference type="ARBA" id="ARBA00006873"/>
    </source>
</evidence>
<dbReference type="InterPro" id="IPR000823">
    <property type="entry name" value="Peroxidase_pln"/>
</dbReference>
<feature type="binding site" evidence="15">
    <location>
        <position position="86"/>
    </location>
    <ligand>
        <name>Ca(2+)</name>
        <dbReference type="ChEBI" id="CHEBI:29108"/>
        <label>1</label>
    </ligand>
</feature>
<dbReference type="AlphaFoldDB" id="A0A1D6EB02"/>
<dbReference type="SMR" id="A0A1D6EB02"/>
<comment type="similarity">
    <text evidence="3">Belongs to the peroxidase family. Ascorbate peroxidase subfamily.</text>
</comment>
<keyword evidence="10 17" id="KW-1015">Disulfide bond</keyword>
<keyword evidence="11" id="KW-0873">Pyrrolidone carboxylic acid</keyword>
<dbReference type="GO" id="GO:0042744">
    <property type="term" value="P:hydrogen peroxide catabolic process"/>
    <property type="evidence" value="ECO:0007669"/>
    <property type="project" value="UniProtKB-KW"/>
</dbReference>
<evidence type="ECO:0000256" key="12">
    <source>
        <dbReference type="ARBA" id="ARBA00023324"/>
    </source>
</evidence>
<keyword evidence="18" id="KW-0964">Secreted</keyword>
<dbReference type="InterPro" id="IPR002016">
    <property type="entry name" value="Haem_peroxidase"/>
</dbReference>
<evidence type="ECO:0000256" key="9">
    <source>
        <dbReference type="ARBA" id="ARBA00023004"/>
    </source>
</evidence>
<evidence type="ECO:0000256" key="7">
    <source>
        <dbReference type="ARBA" id="ARBA00022837"/>
    </source>
</evidence>
<feature type="binding site" evidence="15">
    <location>
        <position position="100"/>
    </location>
    <ligand>
        <name>Ca(2+)</name>
        <dbReference type="ChEBI" id="CHEBI:29108"/>
        <label>1</label>
    </ligand>
</feature>
<feature type="signal peptide" evidence="18">
    <location>
        <begin position="1"/>
        <end position="27"/>
    </location>
</feature>
<dbReference type="GO" id="GO:0046872">
    <property type="term" value="F:metal ion binding"/>
    <property type="evidence" value="ECO:0007669"/>
    <property type="project" value="UniProtKB-UniRule"/>
</dbReference>
<dbReference type="Pfam" id="PF00141">
    <property type="entry name" value="peroxidase"/>
    <property type="match status" value="1"/>
</dbReference>
<comment type="subcellular location">
    <subcellularLocation>
        <location evidence="2 18">Secreted</location>
    </subcellularLocation>
</comment>
<dbReference type="InterPro" id="IPR019794">
    <property type="entry name" value="Peroxidases_AS"/>
</dbReference>
<dbReference type="InterPro" id="IPR010255">
    <property type="entry name" value="Haem_peroxidase_sf"/>
</dbReference>
<dbReference type="CDD" id="cd00693">
    <property type="entry name" value="secretory_peroxidase"/>
    <property type="match status" value="1"/>
</dbReference>
<dbReference type="SUPFAM" id="SSF48113">
    <property type="entry name" value="Heme-dependent peroxidases"/>
    <property type="match status" value="1"/>
</dbReference>
<keyword evidence="5 18" id="KW-0349">Heme</keyword>
<feature type="binding site" evidence="15">
    <location>
        <position position="77"/>
    </location>
    <ligand>
        <name>Ca(2+)</name>
        <dbReference type="ChEBI" id="CHEBI:29108"/>
        <label>1</label>
    </ligand>
</feature>
<evidence type="ECO:0000256" key="10">
    <source>
        <dbReference type="ARBA" id="ARBA00023157"/>
    </source>
</evidence>
<evidence type="ECO:0000256" key="1">
    <source>
        <dbReference type="ARBA" id="ARBA00000189"/>
    </source>
</evidence>
<feature type="domain" description="Plant heme peroxidase family profile" evidence="19">
    <location>
        <begin position="35"/>
        <end position="362"/>
    </location>
</feature>
<evidence type="ECO:0000256" key="4">
    <source>
        <dbReference type="ARBA" id="ARBA00022559"/>
    </source>
</evidence>
<evidence type="ECO:0000256" key="17">
    <source>
        <dbReference type="PIRSR" id="PIRSR600823-5"/>
    </source>
</evidence>
<dbReference type="PRINTS" id="PR00461">
    <property type="entry name" value="PLPEROXIDASE"/>
</dbReference>
<feature type="binding site" evidence="15">
    <location>
        <position position="82"/>
    </location>
    <ligand>
        <name>Ca(2+)</name>
        <dbReference type="ChEBI" id="CHEBI:29108"/>
        <label>1</label>
    </ligand>
</feature>
<evidence type="ECO:0000256" key="6">
    <source>
        <dbReference type="ARBA" id="ARBA00022723"/>
    </source>
</evidence>
<evidence type="ECO:0000313" key="20">
    <source>
        <dbReference type="EMBL" id="ONM17534.1"/>
    </source>
</evidence>
<evidence type="ECO:0000256" key="5">
    <source>
        <dbReference type="ARBA" id="ARBA00022617"/>
    </source>
</evidence>
<keyword evidence="4 18" id="KW-0575">Peroxidase</keyword>
<dbReference type="PANTHER" id="PTHR31388:SF11">
    <property type="entry name" value="PEROXIDASE"/>
    <property type="match status" value="1"/>
</dbReference>
<dbReference type="FunFam" id="1.10.420.10:FF:000001">
    <property type="entry name" value="Peroxidase"/>
    <property type="match status" value="1"/>
</dbReference>
<dbReference type="GO" id="GO:0020037">
    <property type="term" value="F:heme binding"/>
    <property type="evidence" value="ECO:0007669"/>
    <property type="project" value="UniProtKB-UniRule"/>
</dbReference>
<protein>
    <recommendedName>
        <fullName evidence="18">Peroxidase</fullName>
        <ecNumber evidence="18">1.11.1.7</ecNumber>
    </recommendedName>
</protein>
<keyword evidence="8 18" id="KW-0560">Oxidoreductase</keyword>
<name>A0A1D6EB02_MAIZE</name>
<keyword evidence="18" id="KW-0732">Signal</keyword>
<feature type="binding site" evidence="15">
    <location>
        <position position="289"/>
    </location>
    <ligand>
        <name>Ca(2+)</name>
        <dbReference type="ChEBI" id="CHEBI:29108"/>
        <label>2</label>
    </ligand>
</feature>
<feature type="site" description="Transition state stabilizer" evidence="16">
    <location>
        <position position="72"/>
    </location>
</feature>
<dbReference type="EC" id="1.11.1.7" evidence="18"/>
<dbReference type="EMBL" id="CM007648">
    <property type="protein sequence ID" value="ONM17534.1"/>
    <property type="molecule type" value="Genomic_DNA"/>
</dbReference>
<keyword evidence="12 18" id="KW-0376">Hydrogen peroxide</keyword>
<dbReference type="GO" id="GO:0006979">
    <property type="term" value="P:response to oxidative stress"/>
    <property type="evidence" value="ECO:0007669"/>
    <property type="project" value="UniProtKB-UniRule"/>
</dbReference>
<feature type="disulfide bond" evidence="17">
    <location>
        <begin position="45"/>
        <end position="127"/>
    </location>
</feature>